<comment type="caution">
    <text evidence="1">The sequence shown here is derived from an EMBL/GenBank/DDBJ whole genome shotgun (WGS) entry which is preliminary data.</text>
</comment>
<protein>
    <submittedName>
        <fullName evidence="1">Uncharacterized protein</fullName>
    </submittedName>
</protein>
<dbReference type="AlphaFoldDB" id="A3IJL9"/>
<dbReference type="EMBL" id="AAXW01000002">
    <property type="protein sequence ID" value="EAZ94001.1"/>
    <property type="molecule type" value="Genomic_DNA"/>
</dbReference>
<proteinExistence type="predicted"/>
<reference evidence="1 2" key="1">
    <citation type="submission" date="2007-03" db="EMBL/GenBank/DDBJ databases">
        <authorList>
            <person name="Stal L."/>
            <person name="Ferriera S."/>
            <person name="Johnson J."/>
            <person name="Kravitz S."/>
            <person name="Beeson K."/>
            <person name="Sutton G."/>
            <person name="Rogers Y.-H."/>
            <person name="Friedman R."/>
            <person name="Frazier M."/>
            <person name="Venter J.C."/>
        </authorList>
    </citation>
    <scope>NUCLEOTIDE SEQUENCE [LARGE SCALE GENOMIC DNA]</scope>
    <source>
        <strain evidence="1 2">CCY0110</strain>
    </source>
</reference>
<name>A3IJL9_9CHRO</name>
<evidence type="ECO:0000313" key="2">
    <source>
        <dbReference type="Proteomes" id="UP000003781"/>
    </source>
</evidence>
<keyword evidence="2" id="KW-1185">Reference proteome</keyword>
<sequence>MTVPLSGALICSATSPVNTPPVWKVRMVNWVPGSPMDWAAIIPTASPRSTARPVAKLQP</sequence>
<accession>A3IJL9</accession>
<organism evidence="1 2">
    <name type="scientific">Crocosphaera chwakensis CCY0110</name>
    <dbReference type="NCBI Taxonomy" id="391612"/>
    <lineage>
        <taxon>Bacteria</taxon>
        <taxon>Bacillati</taxon>
        <taxon>Cyanobacteriota</taxon>
        <taxon>Cyanophyceae</taxon>
        <taxon>Oscillatoriophycideae</taxon>
        <taxon>Chroococcales</taxon>
        <taxon>Aphanothecaceae</taxon>
        <taxon>Crocosphaera</taxon>
        <taxon>Crocosphaera chwakensis</taxon>
    </lineage>
</organism>
<evidence type="ECO:0000313" key="1">
    <source>
        <dbReference type="EMBL" id="EAZ94001.1"/>
    </source>
</evidence>
<dbReference type="Proteomes" id="UP000003781">
    <property type="component" value="Unassembled WGS sequence"/>
</dbReference>
<gene>
    <name evidence="1" type="ORF">CY0110_19437</name>
</gene>